<evidence type="ECO:0000313" key="3">
    <source>
        <dbReference type="Proteomes" id="UP000218811"/>
    </source>
</evidence>
<dbReference type="STRING" id="742152.A0A2H3JHN4"/>
<name>A0A2H3JHN4_WOLCO</name>
<proteinExistence type="predicted"/>
<feature type="region of interest" description="Disordered" evidence="1">
    <location>
        <begin position="1"/>
        <end position="33"/>
    </location>
</feature>
<dbReference type="EMBL" id="KB467920">
    <property type="protein sequence ID" value="PCH37238.1"/>
    <property type="molecule type" value="Genomic_DNA"/>
</dbReference>
<dbReference type="OMA" id="CNSHERA"/>
<dbReference type="Proteomes" id="UP000218811">
    <property type="component" value="Unassembled WGS sequence"/>
</dbReference>
<reference evidence="2 3" key="1">
    <citation type="journal article" date="2012" name="Science">
        <title>The Paleozoic origin of enzymatic lignin decomposition reconstructed from 31 fungal genomes.</title>
        <authorList>
            <person name="Floudas D."/>
            <person name="Binder M."/>
            <person name="Riley R."/>
            <person name="Barry K."/>
            <person name="Blanchette R.A."/>
            <person name="Henrissat B."/>
            <person name="Martinez A.T."/>
            <person name="Otillar R."/>
            <person name="Spatafora J.W."/>
            <person name="Yadav J.S."/>
            <person name="Aerts A."/>
            <person name="Benoit I."/>
            <person name="Boyd A."/>
            <person name="Carlson A."/>
            <person name="Copeland A."/>
            <person name="Coutinho P.M."/>
            <person name="de Vries R.P."/>
            <person name="Ferreira P."/>
            <person name="Findley K."/>
            <person name="Foster B."/>
            <person name="Gaskell J."/>
            <person name="Glotzer D."/>
            <person name="Gorecki P."/>
            <person name="Heitman J."/>
            <person name="Hesse C."/>
            <person name="Hori C."/>
            <person name="Igarashi K."/>
            <person name="Jurgens J.A."/>
            <person name="Kallen N."/>
            <person name="Kersten P."/>
            <person name="Kohler A."/>
            <person name="Kuees U."/>
            <person name="Kumar T.K.A."/>
            <person name="Kuo A."/>
            <person name="LaButti K."/>
            <person name="Larrondo L.F."/>
            <person name="Lindquist E."/>
            <person name="Ling A."/>
            <person name="Lombard V."/>
            <person name="Lucas S."/>
            <person name="Lundell T."/>
            <person name="Martin R."/>
            <person name="McLaughlin D.J."/>
            <person name="Morgenstern I."/>
            <person name="Morin E."/>
            <person name="Murat C."/>
            <person name="Nagy L.G."/>
            <person name="Nolan M."/>
            <person name="Ohm R.A."/>
            <person name="Patyshakuliyeva A."/>
            <person name="Rokas A."/>
            <person name="Ruiz-Duenas F.J."/>
            <person name="Sabat G."/>
            <person name="Salamov A."/>
            <person name="Samejima M."/>
            <person name="Schmutz J."/>
            <person name="Slot J.C."/>
            <person name="St John F."/>
            <person name="Stenlid J."/>
            <person name="Sun H."/>
            <person name="Sun S."/>
            <person name="Syed K."/>
            <person name="Tsang A."/>
            <person name="Wiebenga A."/>
            <person name="Young D."/>
            <person name="Pisabarro A."/>
            <person name="Eastwood D.C."/>
            <person name="Martin F."/>
            <person name="Cullen D."/>
            <person name="Grigoriev I.V."/>
            <person name="Hibbett D.S."/>
        </authorList>
    </citation>
    <scope>NUCLEOTIDE SEQUENCE [LARGE SCALE GENOMIC DNA]</scope>
    <source>
        <strain evidence="2 3">MD-104</strain>
    </source>
</reference>
<sequence>MAANEKETYPWPDPLAPPKFTGDNPHTGRTCSSTPSLEIPASWVAYTDAVYDRLFLPLDQLLGNVCGEQVEPIKATPETFLVVIPYGAGNGLYTKKGNQHLNQDILAFLKTFRFARAVDEDTVAVVDLDAITEGAMPEQVEAAYHAQDAANPDTQGMQIVMPTQSGTGNGKDRYGKPWAMFLTGGSEWLRDFLAYQQTFAIDKTLTFSIMKFEPAQFLWIIANFSGDSVLCEAEGAILTAVKRSLWYHDEFRFLIDKILTKNGVPGTVNDHAVHMTASFTLAFFNNTDDWGCPATVAQLCSKLIATNIEDQRAYLHIIRTTQYWVDLAPLKLAGSIDCQLCKADTHPTYGCPFFKTEGWYGPTYDGVERHAQHVQKANMKPTSQIKRGRGGHPQKMSAGKNGRKRVP</sequence>
<protein>
    <submittedName>
        <fullName evidence="2">Uncharacterized protein</fullName>
    </submittedName>
</protein>
<feature type="region of interest" description="Disordered" evidence="1">
    <location>
        <begin position="375"/>
        <end position="407"/>
    </location>
</feature>
<organism evidence="2 3">
    <name type="scientific">Wolfiporia cocos (strain MD-104)</name>
    <name type="common">Brown rot fungus</name>
    <dbReference type="NCBI Taxonomy" id="742152"/>
    <lineage>
        <taxon>Eukaryota</taxon>
        <taxon>Fungi</taxon>
        <taxon>Dikarya</taxon>
        <taxon>Basidiomycota</taxon>
        <taxon>Agaricomycotina</taxon>
        <taxon>Agaricomycetes</taxon>
        <taxon>Polyporales</taxon>
        <taxon>Phaeolaceae</taxon>
        <taxon>Wolfiporia</taxon>
    </lineage>
</organism>
<accession>A0A2H3JHN4</accession>
<dbReference type="OrthoDB" id="2748896at2759"/>
<gene>
    <name evidence="2" type="ORF">WOLCODRAFT_157939</name>
</gene>
<dbReference type="AlphaFoldDB" id="A0A2H3JHN4"/>
<evidence type="ECO:0000313" key="2">
    <source>
        <dbReference type="EMBL" id="PCH37238.1"/>
    </source>
</evidence>
<keyword evidence="3" id="KW-1185">Reference proteome</keyword>
<evidence type="ECO:0000256" key="1">
    <source>
        <dbReference type="SAM" id="MobiDB-lite"/>
    </source>
</evidence>